<protein>
    <recommendedName>
        <fullName evidence="3">Transposase</fullName>
    </recommendedName>
</protein>
<dbReference type="EMBL" id="PVNK01000075">
    <property type="protein sequence ID" value="PRQ03601.1"/>
    <property type="molecule type" value="Genomic_DNA"/>
</dbReference>
<keyword evidence="2" id="KW-1185">Reference proteome</keyword>
<reference evidence="1 2" key="1">
    <citation type="submission" date="2018-03" db="EMBL/GenBank/DDBJ databases">
        <title>Draft Genome Sequences of the Obligatory Marine Myxobacteria Enhygromyxa salina SWB005.</title>
        <authorList>
            <person name="Poehlein A."/>
            <person name="Moghaddam J.A."/>
            <person name="Harms H."/>
            <person name="Alanjari M."/>
            <person name="Koenig G.M."/>
            <person name="Daniel R."/>
            <person name="Schaeberle T.F."/>
        </authorList>
    </citation>
    <scope>NUCLEOTIDE SEQUENCE [LARGE SCALE GENOMIC DNA]</scope>
    <source>
        <strain evidence="1 2">SWB005</strain>
    </source>
</reference>
<comment type="caution">
    <text evidence="1">The sequence shown here is derived from an EMBL/GenBank/DDBJ whole genome shotgun (WGS) entry which is preliminary data.</text>
</comment>
<proteinExistence type="predicted"/>
<name>A0A2S9YF01_9BACT</name>
<accession>A0A2S9YF01</accession>
<evidence type="ECO:0008006" key="3">
    <source>
        <dbReference type="Google" id="ProtNLM"/>
    </source>
</evidence>
<dbReference type="Proteomes" id="UP000237968">
    <property type="component" value="Unassembled WGS sequence"/>
</dbReference>
<organism evidence="1 2">
    <name type="scientific">Enhygromyxa salina</name>
    <dbReference type="NCBI Taxonomy" id="215803"/>
    <lineage>
        <taxon>Bacteria</taxon>
        <taxon>Pseudomonadati</taxon>
        <taxon>Myxococcota</taxon>
        <taxon>Polyangia</taxon>
        <taxon>Nannocystales</taxon>
        <taxon>Nannocystaceae</taxon>
        <taxon>Enhygromyxa</taxon>
    </lineage>
</organism>
<evidence type="ECO:0000313" key="1">
    <source>
        <dbReference type="EMBL" id="PRQ03601.1"/>
    </source>
</evidence>
<evidence type="ECO:0000313" key="2">
    <source>
        <dbReference type="Proteomes" id="UP000237968"/>
    </source>
</evidence>
<gene>
    <name evidence="1" type="ORF">ENSA5_14220</name>
</gene>
<sequence length="96" mass="10822">MSLATWVRGPLEGGLFRPPQASANLVERFFGLLTEHALKRGSHTSVPDLRKAIYEYVEAHNEDCAPFKWTKTADQVLESVQRTCRRILEVHGATSK</sequence>
<dbReference type="AlphaFoldDB" id="A0A2S9YF01"/>